<dbReference type="NCBIfam" id="NF007349">
    <property type="entry name" value="PRK09840.1"/>
    <property type="match status" value="1"/>
</dbReference>
<dbReference type="AlphaFoldDB" id="A0A212I4B2"/>
<keyword evidence="3 14" id="KW-0813">Transport</keyword>
<evidence type="ECO:0000256" key="5">
    <source>
        <dbReference type="ARBA" id="ARBA00022496"/>
    </source>
</evidence>
<dbReference type="PROSITE" id="PS52016">
    <property type="entry name" value="TONB_DEPENDENT_REC_3"/>
    <property type="match status" value="1"/>
</dbReference>
<dbReference type="Pfam" id="PF00593">
    <property type="entry name" value="TonB_dep_Rec_b-barrel"/>
    <property type="match status" value="1"/>
</dbReference>
<dbReference type="Gene3D" id="2.40.170.20">
    <property type="entry name" value="TonB-dependent receptor, beta-barrel domain"/>
    <property type="match status" value="1"/>
</dbReference>
<evidence type="ECO:0000256" key="8">
    <source>
        <dbReference type="ARBA" id="ARBA00023004"/>
    </source>
</evidence>
<evidence type="ECO:0000259" key="18">
    <source>
        <dbReference type="Pfam" id="PF07715"/>
    </source>
</evidence>
<feature type="short sequence motif" description="TonB box" evidence="15">
    <location>
        <begin position="63"/>
        <end position="69"/>
    </location>
</feature>
<organism evidence="19">
    <name type="scientific">uncultured Citrobacter sp</name>
    <dbReference type="NCBI Taxonomy" id="200446"/>
    <lineage>
        <taxon>Bacteria</taxon>
        <taxon>Pseudomonadati</taxon>
        <taxon>Pseudomonadota</taxon>
        <taxon>Gammaproteobacteria</taxon>
        <taxon>Enterobacterales</taxon>
        <taxon>Enterobacteriaceae</taxon>
        <taxon>Citrobacter</taxon>
        <taxon>environmental samples</taxon>
    </lineage>
</organism>
<evidence type="ECO:0000313" key="19">
    <source>
        <dbReference type="EMBL" id="SBV61641.1"/>
    </source>
</evidence>
<evidence type="ECO:0000256" key="1">
    <source>
        <dbReference type="ARBA" id="ARBA00004571"/>
    </source>
</evidence>
<protein>
    <submittedName>
        <fullName evidence="19">Putative TonB-dependent iron outer membrane transporter</fullName>
    </submittedName>
</protein>
<keyword evidence="9" id="KW-0406">Ion transport</keyword>
<dbReference type="EMBL" id="FLUB01000018">
    <property type="protein sequence ID" value="SBV65919.1"/>
    <property type="molecule type" value="Genomic_DNA"/>
</dbReference>
<evidence type="ECO:0000256" key="12">
    <source>
        <dbReference type="ARBA" id="ARBA00023170"/>
    </source>
</evidence>
<accession>A0A212I4B2</accession>
<evidence type="ECO:0000256" key="14">
    <source>
        <dbReference type="PROSITE-ProRule" id="PRU01360"/>
    </source>
</evidence>
<dbReference type="SUPFAM" id="SSF56935">
    <property type="entry name" value="Porins"/>
    <property type="match status" value="1"/>
</dbReference>
<dbReference type="Gene3D" id="2.170.130.10">
    <property type="entry name" value="TonB-dependent receptor, plug domain"/>
    <property type="match status" value="1"/>
</dbReference>
<proteinExistence type="inferred from homology"/>
<keyword evidence="11 14" id="KW-0472">Membrane</keyword>
<dbReference type="InterPro" id="IPR012910">
    <property type="entry name" value="Plug_dom"/>
</dbReference>
<dbReference type="PANTHER" id="PTHR32552:SF89">
    <property type="entry name" value="CATECHOLATE SIDEROPHORE RECEPTOR FIU"/>
    <property type="match status" value="1"/>
</dbReference>
<evidence type="ECO:0000256" key="4">
    <source>
        <dbReference type="ARBA" id="ARBA00022452"/>
    </source>
</evidence>
<dbReference type="FunFam" id="2.170.130.10:FF:000001">
    <property type="entry name" value="Catecholate siderophore TonB-dependent receptor"/>
    <property type="match status" value="1"/>
</dbReference>
<keyword evidence="5" id="KW-0410">Iron transport</keyword>
<dbReference type="PANTHER" id="PTHR32552">
    <property type="entry name" value="FERRICHROME IRON RECEPTOR-RELATED"/>
    <property type="match status" value="1"/>
</dbReference>
<dbReference type="PROSITE" id="PS00430">
    <property type="entry name" value="TONB_DEPENDENT_REC_1"/>
    <property type="match status" value="1"/>
</dbReference>
<dbReference type="GO" id="GO:0038023">
    <property type="term" value="F:signaling receptor activity"/>
    <property type="evidence" value="ECO:0007669"/>
    <property type="project" value="InterPro"/>
</dbReference>
<dbReference type="InterPro" id="IPR037066">
    <property type="entry name" value="Plug_dom_sf"/>
</dbReference>
<dbReference type="InterPro" id="IPR010916">
    <property type="entry name" value="TonB_box_CS"/>
</dbReference>
<dbReference type="GO" id="GO:0009279">
    <property type="term" value="C:cell outer membrane"/>
    <property type="evidence" value="ECO:0007669"/>
    <property type="project" value="UniProtKB-SubCell"/>
</dbReference>
<evidence type="ECO:0000256" key="13">
    <source>
        <dbReference type="ARBA" id="ARBA00023237"/>
    </source>
</evidence>
<evidence type="ECO:0000256" key="3">
    <source>
        <dbReference type="ARBA" id="ARBA00022448"/>
    </source>
</evidence>
<keyword evidence="4 14" id="KW-1134">Transmembrane beta strand</keyword>
<dbReference type="GO" id="GO:0015344">
    <property type="term" value="F:siderophore uptake transmembrane transporter activity"/>
    <property type="evidence" value="ECO:0007669"/>
    <property type="project" value="TreeGrafter"/>
</dbReference>
<name>A0A212I4B2_9ENTR</name>
<dbReference type="InterPro" id="IPR036942">
    <property type="entry name" value="Beta-barrel_TonB_sf"/>
</dbReference>
<sequence length="780" mass="84183">MSLRVSETVYSKNNKSLIKMDKNRNLPSSSFHSLTFFAGLCIGLSPAAQAVAAGDQDKKQEDTLVVEAAKPSLYAPTQSADPKFSRPVADTTRTMTVISEQVIKDQGATNLTDALKNVPGVGAFFAGENGNSTTGDAVYMRGADTSNSIYIDGVRDIGSVTRDTFNTEQVEVIKGPSGTDYGRSAPTGSINMISKQPRTDSGIDASASVGSAWFRRGTLDINQVIGETTAARLNLMGEKTHDAGRDNVKNERYGVAPSLAFGLGTENRLYLNYLHVTQHNTPDGGIPTIGLPGYSAPSAGTSALNHSGKVDTHNFYGTNSDYDDSTTDTATMRFEHDLSDSTTIRNTTRWSRIKQDYLMTAVMGGASNITQPTSSTDTWTWSRLANTKDVSNKILTNQTNLTSKFYTGSIGHDISTGVELTRETQTNYGVAPITPPPVNIYHPNSDVNIGGLSRNGANANGQTDTFGVYAFDTLQITREFELNGGIRLDNYRTEYDSATACGASGRGAVACPTGVAKGSPVTTVDTAKSGNLVNWKAGALYHLTDNGNVYINYAVSQQPPGGSNFALAQGGSGNSANRTDFKPQKAKTSEIGTKWEVLDKRLLLTAAIFRTNIENEVEQNDDGTWSQYGEKRVEGYELSVAGNITPAWQIIGGYTQQRATIHSGKNVAQDGSSYLPYTPEHAFTLWSQYQATDDVSVGAGARYVGSMHRGSDGAVGTPSYTEGYWVADAKLGYRVNRNLDFQLNVYNLFDTDYVSSINKSGYRYHPGEPRTFLLTANMHF</sequence>
<dbReference type="GO" id="GO:0015891">
    <property type="term" value="P:siderophore transport"/>
    <property type="evidence" value="ECO:0007669"/>
    <property type="project" value="InterPro"/>
</dbReference>
<dbReference type="EMBL" id="FLUA01000014">
    <property type="protein sequence ID" value="SBV61641.1"/>
    <property type="molecule type" value="Genomic_DNA"/>
</dbReference>
<dbReference type="CDD" id="cd01347">
    <property type="entry name" value="ligand_gated_channel"/>
    <property type="match status" value="1"/>
</dbReference>
<evidence type="ECO:0000256" key="2">
    <source>
        <dbReference type="ARBA" id="ARBA00009810"/>
    </source>
</evidence>
<evidence type="ECO:0000256" key="15">
    <source>
        <dbReference type="PROSITE-ProRule" id="PRU10143"/>
    </source>
</evidence>
<keyword evidence="10 15" id="KW-0798">TonB box</keyword>
<keyword evidence="7" id="KW-0732">Signal</keyword>
<dbReference type="InterPro" id="IPR039426">
    <property type="entry name" value="TonB-dep_rcpt-like"/>
</dbReference>
<evidence type="ECO:0000256" key="6">
    <source>
        <dbReference type="ARBA" id="ARBA00022692"/>
    </source>
</evidence>
<evidence type="ECO:0000259" key="17">
    <source>
        <dbReference type="Pfam" id="PF00593"/>
    </source>
</evidence>
<keyword evidence="13 14" id="KW-0998">Cell outer membrane</keyword>
<gene>
    <name evidence="19" type="primary">fiu</name>
    <name evidence="19" type="ORF">KL86CIT2_180051</name>
    <name evidence="20" type="ORF">KM92CIT3_60667</name>
</gene>
<keyword evidence="12" id="KW-0675">Receptor</keyword>
<evidence type="ECO:0000256" key="10">
    <source>
        <dbReference type="ARBA" id="ARBA00023077"/>
    </source>
</evidence>
<evidence type="ECO:0000256" key="9">
    <source>
        <dbReference type="ARBA" id="ARBA00023065"/>
    </source>
</evidence>
<reference evidence="19" key="1">
    <citation type="submission" date="2016-04" db="EMBL/GenBank/DDBJ databases">
        <authorList>
            <person name="Evans L.H."/>
            <person name="Alamgir A."/>
            <person name="Owens N."/>
            <person name="Weber N.D."/>
            <person name="Virtaneva K."/>
            <person name="Barbian K."/>
            <person name="Babar A."/>
            <person name="Rosenke K."/>
        </authorList>
    </citation>
    <scope>NUCLEOTIDE SEQUENCE</scope>
    <source>
        <strain evidence="19">86-2</strain>
        <strain evidence="20">92-3</strain>
    </source>
</reference>
<evidence type="ECO:0000256" key="7">
    <source>
        <dbReference type="ARBA" id="ARBA00022729"/>
    </source>
</evidence>
<comment type="similarity">
    <text evidence="2 14 16">Belongs to the TonB-dependent receptor family.</text>
</comment>
<feature type="domain" description="TonB-dependent receptor plug" evidence="18">
    <location>
        <begin position="88"/>
        <end position="188"/>
    </location>
</feature>
<dbReference type="InterPro" id="IPR010105">
    <property type="entry name" value="TonB_sidphr_rcpt"/>
</dbReference>
<evidence type="ECO:0000313" key="20">
    <source>
        <dbReference type="EMBL" id="SBV65919.1"/>
    </source>
</evidence>
<dbReference type="NCBIfam" id="TIGR01783">
    <property type="entry name" value="TonB-siderophor"/>
    <property type="match status" value="1"/>
</dbReference>
<keyword evidence="8" id="KW-0408">Iron</keyword>
<feature type="domain" description="TonB-dependent receptor-like beta-barrel" evidence="17">
    <location>
        <begin position="279"/>
        <end position="748"/>
    </location>
</feature>
<evidence type="ECO:0000256" key="16">
    <source>
        <dbReference type="RuleBase" id="RU003357"/>
    </source>
</evidence>
<dbReference type="Pfam" id="PF07715">
    <property type="entry name" value="Plug"/>
    <property type="match status" value="1"/>
</dbReference>
<comment type="subcellular location">
    <subcellularLocation>
        <location evidence="1 14">Cell outer membrane</location>
        <topology evidence="1 14">Multi-pass membrane protein</topology>
    </subcellularLocation>
</comment>
<keyword evidence="6 14" id="KW-0812">Transmembrane</keyword>
<evidence type="ECO:0000256" key="11">
    <source>
        <dbReference type="ARBA" id="ARBA00023136"/>
    </source>
</evidence>
<dbReference type="InterPro" id="IPR000531">
    <property type="entry name" value="Beta-barrel_TonB"/>
</dbReference>